<keyword evidence="3" id="KW-1185">Reference proteome</keyword>
<comment type="caution">
    <text evidence="2">The sequence shown here is derived from an EMBL/GenBank/DDBJ whole genome shotgun (WGS) entry which is preliminary data.</text>
</comment>
<reference evidence="2 3" key="1">
    <citation type="submission" date="2021-04" db="EMBL/GenBank/DDBJ databases">
        <title>The complete genome sequence of Neokomagataea sp. TBRC 2177.</title>
        <authorList>
            <person name="Charoenyingcharoen P."/>
            <person name="Yukphan P."/>
        </authorList>
    </citation>
    <scope>NUCLEOTIDE SEQUENCE [LARGE SCALE GENOMIC DNA]</scope>
    <source>
        <strain evidence="2 3">TBRC 2177</strain>
    </source>
</reference>
<evidence type="ECO:0000313" key="2">
    <source>
        <dbReference type="EMBL" id="MBR0560247.1"/>
    </source>
</evidence>
<dbReference type="EMBL" id="JAGRQH010000006">
    <property type="protein sequence ID" value="MBR0560247.1"/>
    <property type="molecule type" value="Genomic_DNA"/>
</dbReference>
<dbReference type="SUPFAM" id="SSF53474">
    <property type="entry name" value="alpha/beta-Hydrolases"/>
    <property type="match status" value="1"/>
</dbReference>
<dbReference type="PANTHER" id="PTHR34853:SF1">
    <property type="entry name" value="LIPASE 5"/>
    <property type="match status" value="1"/>
</dbReference>
<evidence type="ECO:0000256" key="1">
    <source>
        <dbReference type="SAM" id="SignalP"/>
    </source>
</evidence>
<protein>
    <submittedName>
        <fullName evidence="2">Alpha/beta hydrolase</fullName>
    </submittedName>
</protein>
<keyword evidence="2" id="KW-0378">Hydrolase</keyword>
<organism evidence="2 3">
    <name type="scientific">Neokomagataea anthophila</name>
    <dbReference type="NCBI Taxonomy" id="2826925"/>
    <lineage>
        <taxon>Bacteria</taxon>
        <taxon>Pseudomonadati</taxon>
        <taxon>Pseudomonadota</taxon>
        <taxon>Alphaproteobacteria</taxon>
        <taxon>Acetobacterales</taxon>
        <taxon>Acetobacteraceae</taxon>
        <taxon>Neokomagataea</taxon>
    </lineage>
</organism>
<evidence type="ECO:0000313" key="3">
    <source>
        <dbReference type="Proteomes" id="UP000677812"/>
    </source>
</evidence>
<dbReference type="GO" id="GO:0016787">
    <property type="term" value="F:hydrolase activity"/>
    <property type="evidence" value="ECO:0007669"/>
    <property type="project" value="UniProtKB-KW"/>
</dbReference>
<gene>
    <name evidence="2" type="ORF">KB213_09310</name>
</gene>
<accession>A0ABS5E8L3</accession>
<proteinExistence type="predicted"/>
<keyword evidence="1" id="KW-0732">Signal</keyword>
<dbReference type="Proteomes" id="UP000677812">
    <property type="component" value="Unassembled WGS sequence"/>
</dbReference>
<sequence>MRHLSLGLLASVALLAAPLSHASQTKPTHGAHVTSAPKAGTLLSSSTLAAPLSLPEAGSAFRITYTATNGVTGHGTVPVTGEVIFPNGPAPKGGWPIVAWAHGTVGLNDSCAPSLNAHSKRDTTYLTAWLNRGFAIVATDYQGLGGPGMHPYLNTRAEAYSVLDAVRASLSGLKNLQNKILIVGHSQGAGAAFASAAFAPAYSPDLNIRGTVTTGIPFITPQMAMALVQPAPQGAPTPAPGQDPLVSYILLIGASLGGLSPNFHPEAAFTPAAMNAYHAASETCLTGLEDEVAKEGLTRQSAFQPTLPQALAPAFVSLSYPTLHLKQPLFVGTGSADQDVPTQAQLGLVKAACAAGTTVQAHLYRGLNHSQSVNASLADSAAFTQAVMNDQPVSSICSPIAQ</sequence>
<dbReference type="InterPro" id="IPR029058">
    <property type="entry name" value="AB_hydrolase_fold"/>
</dbReference>
<dbReference type="Pfam" id="PF03583">
    <property type="entry name" value="LIP"/>
    <property type="match status" value="1"/>
</dbReference>
<feature type="signal peptide" evidence="1">
    <location>
        <begin position="1"/>
        <end position="22"/>
    </location>
</feature>
<dbReference type="InterPro" id="IPR005152">
    <property type="entry name" value="Lipase_secreted"/>
</dbReference>
<dbReference type="Gene3D" id="3.40.50.1820">
    <property type="entry name" value="alpha/beta hydrolase"/>
    <property type="match status" value="2"/>
</dbReference>
<feature type="chain" id="PRO_5045522903" evidence="1">
    <location>
        <begin position="23"/>
        <end position="402"/>
    </location>
</feature>
<dbReference type="PIRSF" id="PIRSF029171">
    <property type="entry name" value="Esterase_LipA"/>
    <property type="match status" value="1"/>
</dbReference>
<dbReference type="RefSeq" id="WP_211682496.1">
    <property type="nucleotide sequence ID" value="NZ_JAGRQH010000006.1"/>
</dbReference>
<dbReference type="PANTHER" id="PTHR34853">
    <property type="match status" value="1"/>
</dbReference>
<name>A0ABS5E8L3_9PROT</name>